<evidence type="ECO:0000313" key="2">
    <source>
        <dbReference type="Proteomes" id="UP000643525"/>
    </source>
</evidence>
<comment type="caution">
    <text evidence="1">The sequence shown here is derived from an EMBL/GenBank/DDBJ whole genome shotgun (WGS) entry which is preliminary data.</text>
</comment>
<dbReference type="Gene3D" id="3.40.960.10">
    <property type="entry name" value="VSR Endonuclease"/>
    <property type="match status" value="1"/>
</dbReference>
<organism evidence="1 2">
    <name type="scientific">Nesterenkonia lutea</name>
    <dbReference type="NCBI Taxonomy" id="272919"/>
    <lineage>
        <taxon>Bacteria</taxon>
        <taxon>Bacillati</taxon>
        <taxon>Actinomycetota</taxon>
        <taxon>Actinomycetes</taxon>
        <taxon>Micrococcales</taxon>
        <taxon>Micrococcaceae</taxon>
        <taxon>Nesterenkonia</taxon>
    </lineage>
</organism>
<dbReference type="EMBL" id="JADBED010000001">
    <property type="protein sequence ID" value="MBE1524935.1"/>
    <property type="molecule type" value="Genomic_DNA"/>
</dbReference>
<keyword evidence="2" id="KW-1185">Reference proteome</keyword>
<reference evidence="1 2" key="1">
    <citation type="submission" date="2020-10" db="EMBL/GenBank/DDBJ databases">
        <title>Sequencing the genomes of 1000 actinobacteria strains.</title>
        <authorList>
            <person name="Klenk H.-P."/>
        </authorList>
    </citation>
    <scope>NUCLEOTIDE SEQUENCE [LARGE SCALE GENOMIC DNA]</scope>
    <source>
        <strain evidence="1 2">DSM 15666</strain>
    </source>
</reference>
<gene>
    <name evidence="1" type="ORF">H4W27_002053</name>
</gene>
<name>A0ABR9JG78_9MICC</name>
<evidence type="ECO:0008006" key="3">
    <source>
        <dbReference type="Google" id="ProtNLM"/>
    </source>
</evidence>
<accession>A0ABR9JG78</accession>
<sequence length="310" mass="34160">MVDTLPPEFSGRAFTAAQALRRGVSRERLRRRDIVALGSGVYARRGLAAAQTPFGTLQLKAAALLGDHPGMWLSHVSAARLHGLWLPDRVLRDQRVHLSFPAASDLRARRSGICGHRVSVRPEDVVERSGVRLSSPARVWLDVAGLCSVGELIILGDQLVRRPYPKFDGRSKAHATIQELQALLDHSHGAPGRRRCLAALGSIRMGSDSVQETLLRLALVRAGLPEPELQVPAQPGRRSSPRADLGYPAWKIAIQYEGDTHFTPVQQRADQRRDNVFLAAGWLVLRFNLEDSREGFAQAAEQVRAAIARR</sequence>
<protein>
    <recommendedName>
        <fullName evidence="3">DUF559 domain-containing protein</fullName>
    </recommendedName>
</protein>
<dbReference type="Proteomes" id="UP000643525">
    <property type="component" value="Unassembled WGS sequence"/>
</dbReference>
<proteinExistence type="predicted"/>
<dbReference type="RefSeq" id="WP_192595882.1">
    <property type="nucleotide sequence ID" value="NZ_BAAALJ010000023.1"/>
</dbReference>
<dbReference type="SUPFAM" id="SSF52980">
    <property type="entry name" value="Restriction endonuclease-like"/>
    <property type="match status" value="1"/>
</dbReference>
<dbReference type="InterPro" id="IPR011335">
    <property type="entry name" value="Restrct_endonuc-II-like"/>
</dbReference>
<evidence type="ECO:0000313" key="1">
    <source>
        <dbReference type="EMBL" id="MBE1524935.1"/>
    </source>
</evidence>